<dbReference type="OrthoDB" id="360540at2759"/>
<accession>A0A010R8B5</accession>
<dbReference type="AlphaFoldDB" id="A0A010R8B5"/>
<comment type="caution">
    <text evidence="1">The sequence shown here is derived from an EMBL/GenBank/DDBJ whole genome shotgun (WGS) entry which is preliminary data.</text>
</comment>
<dbReference type="eggNOG" id="ENOG502SAJJ">
    <property type="taxonomic scope" value="Eukaryota"/>
</dbReference>
<keyword evidence="2" id="KW-1185">Reference proteome</keyword>
<evidence type="ECO:0000313" key="1">
    <source>
        <dbReference type="EMBL" id="EXF76446.1"/>
    </source>
</evidence>
<name>A0A010R8B5_9PEZI</name>
<dbReference type="EMBL" id="JARH01000844">
    <property type="protein sequence ID" value="EXF76446.1"/>
    <property type="molecule type" value="Genomic_DNA"/>
</dbReference>
<dbReference type="Proteomes" id="UP000020467">
    <property type="component" value="Unassembled WGS sequence"/>
</dbReference>
<evidence type="ECO:0000313" key="2">
    <source>
        <dbReference type="Proteomes" id="UP000020467"/>
    </source>
</evidence>
<protein>
    <submittedName>
        <fullName evidence="1">Uncharacterized protein</fullName>
    </submittedName>
</protein>
<dbReference type="KEGG" id="cfj:CFIO01_11833"/>
<dbReference type="HOGENOM" id="CLU_1343139_0_0_1"/>
<gene>
    <name evidence="1" type="ORF">CFIO01_11833</name>
</gene>
<sequence>MVTTYPPIAQPAAFRSTANLTHRFPNTTVTPSMQCFNRGRPFQPHTREDLADAVAPAFAHLRFPPGGLFVRLDDCSPKDGGQTIPGRKSLHTIDDIILRIVTSSRCQVALEVWVKGQGPVELFFLPFDGRMAAEREYRVFCRPKDCRVTGISQYRWHKPWKFSKRSGLEQDQHIEMICKGSQIIRDSIMANLEQTDPTDGLMQD</sequence>
<proteinExistence type="predicted"/>
<reference evidence="1 2" key="1">
    <citation type="submission" date="2014-02" db="EMBL/GenBank/DDBJ databases">
        <title>The genome sequence of Colletotrichum fioriniae PJ7.</title>
        <authorList>
            <person name="Baroncelli R."/>
            <person name="Thon M.R."/>
        </authorList>
    </citation>
    <scope>NUCLEOTIDE SEQUENCE [LARGE SCALE GENOMIC DNA]</scope>
    <source>
        <strain evidence="1 2">PJ7</strain>
    </source>
</reference>
<organism evidence="1 2">
    <name type="scientific">Colletotrichum fioriniae PJ7</name>
    <dbReference type="NCBI Taxonomy" id="1445577"/>
    <lineage>
        <taxon>Eukaryota</taxon>
        <taxon>Fungi</taxon>
        <taxon>Dikarya</taxon>
        <taxon>Ascomycota</taxon>
        <taxon>Pezizomycotina</taxon>
        <taxon>Sordariomycetes</taxon>
        <taxon>Hypocreomycetidae</taxon>
        <taxon>Glomerellales</taxon>
        <taxon>Glomerellaceae</taxon>
        <taxon>Colletotrichum</taxon>
        <taxon>Colletotrichum acutatum species complex</taxon>
    </lineage>
</organism>